<evidence type="ECO:0000313" key="2">
    <source>
        <dbReference type="Proteomes" id="UP000886501"/>
    </source>
</evidence>
<comment type="caution">
    <text evidence="1">The sequence shown here is derived from an EMBL/GenBank/DDBJ whole genome shotgun (WGS) entry which is preliminary data.</text>
</comment>
<reference evidence="1" key="2">
    <citation type="journal article" date="2020" name="Nat. Commun.">
        <title>Large-scale genome sequencing of mycorrhizal fungi provides insights into the early evolution of symbiotic traits.</title>
        <authorList>
            <person name="Miyauchi S."/>
            <person name="Kiss E."/>
            <person name="Kuo A."/>
            <person name="Drula E."/>
            <person name="Kohler A."/>
            <person name="Sanchez-Garcia M."/>
            <person name="Morin E."/>
            <person name="Andreopoulos B."/>
            <person name="Barry K.W."/>
            <person name="Bonito G."/>
            <person name="Buee M."/>
            <person name="Carver A."/>
            <person name="Chen C."/>
            <person name="Cichocki N."/>
            <person name="Clum A."/>
            <person name="Culley D."/>
            <person name="Crous P.W."/>
            <person name="Fauchery L."/>
            <person name="Girlanda M."/>
            <person name="Hayes R.D."/>
            <person name="Keri Z."/>
            <person name="LaButti K."/>
            <person name="Lipzen A."/>
            <person name="Lombard V."/>
            <person name="Magnuson J."/>
            <person name="Maillard F."/>
            <person name="Murat C."/>
            <person name="Nolan M."/>
            <person name="Ohm R.A."/>
            <person name="Pangilinan J."/>
            <person name="Pereira M.F."/>
            <person name="Perotto S."/>
            <person name="Peter M."/>
            <person name="Pfister S."/>
            <person name="Riley R."/>
            <person name="Sitrit Y."/>
            <person name="Stielow J.B."/>
            <person name="Szollosi G."/>
            <person name="Zifcakova L."/>
            <person name="Stursova M."/>
            <person name="Spatafora J.W."/>
            <person name="Tedersoo L."/>
            <person name="Vaario L.M."/>
            <person name="Yamada A."/>
            <person name="Yan M."/>
            <person name="Wang P."/>
            <person name="Xu J."/>
            <person name="Bruns T."/>
            <person name="Baldrian P."/>
            <person name="Vilgalys R."/>
            <person name="Dunand C."/>
            <person name="Henrissat B."/>
            <person name="Grigoriev I.V."/>
            <person name="Hibbett D."/>
            <person name="Nagy L.G."/>
            <person name="Martin F.M."/>
        </authorList>
    </citation>
    <scope>NUCLEOTIDE SEQUENCE</scope>
    <source>
        <strain evidence="1">P2</strain>
    </source>
</reference>
<accession>A0ACB6Z6J6</accession>
<dbReference type="EMBL" id="MU118094">
    <property type="protein sequence ID" value="KAF9645354.1"/>
    <property type="molecule type" value="Genomic_DNA"/>
</dbReference>
<sequence>MATIQPPTPEEEDAIIHSRITNDEKVLKKVVKRFHTYASVAYPLHLPETRPEPLAIEEAKELFRVELESFHLTLKKAVLVCEAERRQVEQYEREKQRIEDEREALKGQIEQLKTSLEDAQLSRRQMIEYDLIAEKINQLPSRDELQQSIDSLENDIAAILSEHETQTRLVQAQKTALDTIINDISSLRLLGKDPDLPQGDTSGEDSQDLPDDEKFTEDPSLNPAAKPFTPSRFSTPIAITSIAQRQLQSKGIPSGVSSPLVSSPILVPTKDDDDIEMGELAEEPGEVKSPKKVREELEEGEASDGSSPLSAVPDYV</sequence>
<name>A0ACB6Z6J6_THEGA</name>
<organism evidence="1 2">
    <name type="scientific">Thelephora ganbajun</name>
    <name type="common">Ganba fungus</name>
    <dbReference type="NCBI Taxonomy" id="370292"/>
    <lineage>
        <taxon>Eukaryota</taxon>
        <taxon>Fungi</taxon>
        <taxon>Dikarya</taxon>
        <taxon>Basidiomycota</taxon>
        <taxon>Agaricomycotina</taxon>
        <taxon>Agaricomycetes</taxon>
        <taxon>Thelephorales</taxon>
        <taxon>Thelephoraceae</taxon>
        <taxon>Thelephora</taxon>
    </lineage>
</organism>
<reference evidence="1" key="1">
    <citation type="submission" date="2019-10" db="EMBL/GenBank/DDBJ databases">
        <authorList>
            <consortium name="DOE Joint Genome Institute"/>
            <person name="Kuo A."/>
            <person name="Miyauchi S."/>
            <person name="Kiss E."/>
            <person name="Drula E."/>
            <person name="Kohler A."/>
            <person name="Sanchez-Garcia M."/>
            <person name="Andreopoulos B."/>
            <person name="Barry K.W."/>
            <person name="Bonito G."/>
            <person name="Buee M."/>
            <person name="Carver A."/>
            <person name="Chen C."/>
            <person name="Cichocki N."/>
            <person name="Clum A."/>
            <person name="Culley D."/>
            <person name="Crous P.W."/>
            <person name="Fauchery L."/>
            <person name="Girlanda M."/>
            <person name="Hayes R."/>
            <person name="Keri Z."/>
            <person name="Labutti K."/>
            <person name="Lipzen A."/>
            <person name="Lombard V."/>
            <person name="Magnuson J."/>
            <person name="Maillard F."/>
            <person name="Morin E."/>
            <person name="Murat C."/>
            <person name="Nolan M."/>
            <person name="Ohm R."/>
            <person name="Pangilinan J."/>
            <person name="Pereira M."/>
            <person name="Perotto S."/>
            <person name="Peter M."/>
            <person name="Riley R."/>
            <person name="Sitrit Y."/>
            <person name="Stielow B."/>
            <person name="Szollosi G."/>
            <person name="Zifcakova L."/>
            <person name="Stursova M."/>
            <person name="Spatafora J.W."/>
            <person name="Tedersoo L."/>
            <person name="Vaario L.-M."/>
            <person name="Yamada A."/>
            <person name="Yan M."/>
            <person name="Wang P."/>
            <person name="Xu J."/>
            <person name="Bruns T."/>
            <person name="Baldrian P."/>
            <person name="Vilgalys R."/>
            <person name="Henrissat B."/>
            <person name="Grigoriev I.V."/>
            <person name="Hibbett D."/>
            <person name="Nagy L.G."/>
            <person name="Martin F.M."/>
        </authorList>
    </citation>
    <scope>NUCLEOTIDE SEQUENCE</scope>
    <source>
        <strain evidence="1">P2</strain>
    </source>
</reference>
<gene>
    <name evidence="1" type="ORF">BDM02DRAFT_3189801</name>
</gene>
<keyword evidence="2" id="KW-1185">Reference proteome</keyword>
<evidence type="ECO:0000313" key="1">
    <source>
        <dbReference type="EMBL" id="KAF9645354.1"/>
    </source>
</evidence>
<proteinExistence type="predicted"/>
<protein>
    <submittedName>
        <fullName evidence="1">Uncharacterized protein</fullName>
    </submittedName>
</protein>
<dbReference type="Proteomes" id="UP000886501">
    <property type="component" value="Unassembled WGS sequence"/>
</dbReference>